<dbReference type="KEGG" id="acad:UA74_14615"/>
<evidence type="ECO:0000313" key="1">
    <source>
        <dbReference type="EMBL" id="APU14981.1"/>
    </source>
</evidence>
<evidence type="ECO:0000313" key="2">
    <source>
        <dbReference type="Proteomes" id="UP000185511"/>
    </source>
</evidence>
<organism evidence="1 2">
    <name type="scientific">Actinoalloteichus fjordicus</name>
    <dbReference type="NCBI Taxonomy" id="1612552"/>
    <lineage>
        <taxon>Bacteria</taxon>
        <taxon>Bacillati</taxon>
        <taxon>Actinomycetota</taxon>
        <taxon>Actinomycetes</taxon>
        <taxon>Pseudonocardiales</taxon>
        <taxon>Pseudonocardiaceae</taxon>
        <taxon>Actinoalloteichus</taxon>
    </lineage>
</organism>
<name>A0AAC9LCU7_9PSEU</name>
<proteinExistence type="predicted"/>
<reference evidence="2" key="1">
    <citation type="submission" date="2016-06" db="EMBL/GenBank/DDBJ databases">
        <title>Complete genome sequence of Actinoalloteichus fjordicus DSM 46855 (=ADI127-17), type strain of the new species Actinoalloteichus fjordicus.</title>
        <authorList>
            <person name="Ruckert C."/>
            <person name="Nouioui I."/>
            <person name="Willmese J."/>
            <person name="van Wezel G."/>
            <person name="Klenk H.-P."/>
            <person name="Kalinowski J."/>
            <person name="Zotchev S.B."/>
        </authorList>
    </citation>
    <scope>NUCLEOTIDE SEQUENCE [LARGE SCALE GENOMIC DNA]</scope>
    <source>
        <strain evidence="2">ADI127-7</strain>
    </source>
</reference>
<dbReference type="AlphaFoldDB" id="A0AAC9LCU7"/>
<dbReference type="EMBL" id="CP016076">
    <property type="protein sequence ID" value="APU14981.1"/>
    <property type="molecule type" value="Genomic_DNA"/>
</dbReference>
<dbReference type="RefSeq" id="WP_157442222.1">
    <property type="nucleotide sequence ID" value="NZ_CP016076.1"/>
</dbReference>
<sequence>MSARLPAGWLATRVSRSRPKGDLLAGTVRRTLCRSSRPATAEIAALAPEVVFLFTAESARVFDAGATEVMAIPIGPAGERARTMALVQSLTSGEKASGLR</sequence>
<accession>A0AAC9LCU7</accession>
<dbReference type="Proteomes" id="UP000185511">
    <property type="component" value="Chromosome"/>
</dbReference>
<gene>
    <name evidence="1" type="ORF">UA74_14615</name>
</gene>
<keyword evidence="2" id="KW-1185">Reference proteome</keyword>
<protein>
    <submittedName>
        <fullName evidence="1">Uncharacterized protein</fullName>
    </submittedName>
</protein>